<feature type="transmembrane region" description="Helical" evidence="2">
    <location>
        <begin position="6"/>
        <end position="24"/>
    </location>
</feature>
<gene>
    <name evidence="3" type="ORF">Scarif_00072</name>
</gene>
<evidence type="ECO:0000313" key="3">
    <source>
        <dbReference type="EMBL" id="XBM95181.1"/>
    </source>
</evidence>
<dbReference type="EMBL" id="PP750868">
    <property type="protein sequence ID" value="XBM95181.1"/>
    <property type="molecule type" value="Genomic_DNA"/>
</dbReference>
<feature type="compositionally biased region" description="Basic and acidic residues" evidence="1">
    <location>
        <begin position="60"/>
        <end position="70"/>
    </location>
</feature>
<organism evidence="3">
    <name type="scientific">Streptomyces phage Scarif</name>
    <dbReference type="NCBI Taxonomy" id="3158858"/>
    <lineage>
        <taxon>Viruses</taxon>
        <taxon>Duplodnaviria</taxon>
        <taxon>Heunggongvirae</taxon>
        <taxon>Uroviricota</taxon>
        <taxon>Caudoviricetes</taxon>
    </lineage>
</organism>
<reference evidence="3" key="1">
    <citation type="submission" date="2024-05" db="EMBL/GenBank/DDBJ databases">
        <title>Isolation and characterization of the new Streptomyces phages Kamino, Geonosis, Abafar and Scarif infecting a broad range of host species.</title>
        <authorList>
            <person name="Rackow B."/>
            <person name="Rolland C."/>
            <person name="Mohnen I."/>
            <person name="Wittmann J."/>
            <person name="Muesken M."/>
            <person name="Overmann J."/>
            <person name="Frunzke J."/>
        </authorList>
    </citation>
    <scope>NUCLEOTIDE SEQUENCE</scope>
</reference>
<evidence type="ECO:0000256" key="2">
    <source>
        <dbReference type="SAM" id="Phobius"/>
    </source>
</evidence>
<keyword evidence="2" id="KW-0812">Transmembrane</keyword>
<feature type="region of interest" description="Disordered" evidence="1">
    <location>
        <begin position="60"/>
        <end position="82"/>
    </location>
</feature>
<protein>
    <submittedName>
        <fullName evidence="3">Uncharacterized protein</fullName>
    </submittedName>
</protein>
<sequence>MSSGDIFVVIFGAWLAIVAIAWCIDNGTDILAQRKAARKAQDKEQQQVHMHRISTLLDKARQHRNAEVSKRPTGAHRLARVR</sequence>
<accession>A0AAU7GZ05</accession>
<proteinExistence type="predicted"/>
<name>A0AAU7GZ05_9CAUD</name>
<keyword evidence="2" id="KW-1133">Transmembrane helix</keyword>
<evidence type="ECO:0000256" key="1">
    <source>
        <dbReference type="SAM" id="MobiDB-lite"/>
    </source>
</evidence>
<feature type="compositionally biased region" description="Basic residues" evidence="1">
    <location>
        <begin position="73"/>
        <end position="82"/>
    </location>
</feature>
<keyword evidence="2" id="KW-0472">Membrane</keyword>